<reference evidence="7" key="1">
    <citation type="submission" date="2021-03" db="EMBL/GenBank/DDBJ databases">
        <title>Comparative Genomics and Metabolomics in the genus Turicibacter.</title>
        <authorList>
            <person name="Maki J."/>
            <person name="Looft T."/>
        </authorList>
    </citation>
    <scope>NUCLEOTIDE SEQUENCE</scope>
    <source>
        <strain evidence="7">ISU324</strain>
    </source>
</reference>
<dbReference type="InterPro" id="IPR002797">
    <property type="entry name" value="Polysacc_synth"/>
</dbReference>
<feature type="transmembrane region" description="Helical" evidence="6">
    <location>
        <begin position="385"/>
        <end position="403"/>
    </location>
</feature>
<feature type="transmembrane region" description="Helical" evidence="6">
    <location>
        <begin position="253"/>
        <end position="275"/>
    </location>
</feature>
<comment type="subcellular location">
    <subcellularLocation>
        <location evidence="1">Cell membrane</location>
        <topology evidence="1">Multi-pass membrane protein</topology>
    </subcellularLocation>
</comment>
<organism evidence="7 8">
    <name type="scientific">Turicibacter bilis</name>
    <dbReference type="NCBI Taxonomy" id="2735723"/>
    <lineage>
        <taxon>Bacteria</taxon>
        <taxon>Bacillati</taxon>
        <taxon>Bacillota</taxon>
        <taxon>Erysipelotrichia</taxon>
        <taxon>Erysipelotrichales</taxon>
        <taxon>Turicibacteraceae</taxon>
        <taxon>Turicibacter</taxon>
    </lineage>
</organism>
<evidence type="ECO:0000256" key="4">
    <source>
        <dbReference type="ARBA" id="ARBA00022989"/>
    </source>
</evidence>
<sequence>MLKKLLSFGYGSIFTMILGFISSPLITRIIEPEEFGKFSMFNSITSLASILIACGIDQAYIRFYYIEKEENRDLLLKKSLIVPIFINILLSIILLLCYKPLSFIIIGRQSIRIILLVILQNTLNVFSKFLLINIRMQQKGNLYSLLQIIGKIVYLVSIIFLISIVGKNYKCLVYAIIISNIIILMLMIINNKNLYFRKSSNSRQSVQTSYSEMFKYGYPLVLALSISWIFQSSDKILISKLVGYNELGIYSGAYSIVSLLTILQGTFVTVWTAIANQKYEENKENILFFNKVYCNVAIIMFLLGILMVMFKNVIIYFLGSSYSKGSYVFPFLVLMPVLITISETTVIGINFTKNTKYHIFISIYSAIFNIVGNLFMIPILGAKGAAISTGTSYVLYFILRTIIGQKYYNININYKSLIPSIICIILYASYATFFDSYLYIIGFILLFIIILLYKSNINAYLNCLNHIIKKEG</sequence>
<protein>
    <submittedName>
        <fullName evidence="7">Oligosaccharide flippase family protein</fullName>
    </submittedName>
</protein>
<evidence type="ECO:0000256" key="3">
    <source>
        <dbReference type="ARBA" id="ARBA00022692"/>
    </source>
</evidence>
<feature type="transmembrane region" description="Helical" evidence="6">
    <location>
        <begin position="80"/>
        <end position="101"/>
    </location>
</feature>
<evidence type="ECO:0000256" key="2">
    <source>
        <dbReference type="ARBA" id="ARBA00022475"/>
    </source>
</evidence>
<accession>A0A9Q9CRA6</accession>
<feature type="transmembrane region" description="Helical" evidence="6">
    <location>
        <begin position="296"/>
        <end position="319"/>
    </location>
</feature>
<keyword evidence="4 6" id="KW-1133">Transmembrane helix</keyword>
<feature type="transmembrane region" description="Helical" evidence="6">
    <location>
        <begin position="143"/>
        <end position="166"/>
    </location>
</feature>
<name>A0A9Q9CRA6_9FIRM</name>
<dbReference type="Proteomes" id="UP001058072">
    <property type="component" value="Chromosome"/>
</dbReference>
<dbReference type="InterPro" id="IPR050833">
    <property type="entry name" value="Poly_Biosynth_Transport"/>
</dbReference>
<keyword evidence="5 6" id="KW-0472">Membrane</keyword>
<feature type="transmembrane region" description="Helical" evidence="6">
    <location>
        <begin position="38"/>
        <end position="60"/>
    </location>
</feature>
<proteinExistence type="predicted"/>
<evidence type="ECO:0000256" key="6">
    <source>
        <dbReference type="SAM" id="Phobius"/>
    </source>
</evidence>
<keyword evidence="2" id="KW-1003">Cell membrane</keyword>
<evidence type="ECO:0000313" key="8">
    <source>
        <dbReference type="Proteomes" id="UP001058072"/>
    </source>
</evidence>
<feature type="transmembrane region" description="Helical" evidence="6">
    <location>
        <begin position="331"/>
        <end position="352"/>
    </location>
</feature>
<dbReference type="GO" id="GO:0005886">
    <property type="term" value="C:plasma membrane"/>
    <property type="evidence" value="ECO:0007669"/>
    <property type="project" value="UniProtKB-SubCell"/>
</dbReference>
<dbReference type="RefSeq" id="WP_212724931.1">
    <property type="nucleotide sequence ID" value="NZ_CP071250.1"/>
</dbReference>
<feature type="transmembrane region" description="Helical" evidence="6">
    <location>
        <begin position="216"/>
        <end position="233"/>
    </location>
</feature>
<dbReference type="PANTHER" id="PTHR30250:SF11">
    <property type="entry name" value="O-ANTIGEN TRANSPORTER-RELATED"/>
    <property type="match status" value="1"/>
</dbReference>
<dbReference type="AlphaFoldDB" id="A0A9Q9CRA6"/>
<keyword evidence="3 6" id="KW-0812">Transmembrane</keyword>
<gene>
    <name evidence="7" type="ORF">J0J70_12190</name>
</gene>
<feature type="transmembrane region" description="Helical" evidence="6">
    <location>
        <begin position="436"/>
        <end position="453"/>
    </location>
</feature>
<dbReference type="EMBL" id="CP071250">
    <property type="protein sequence ID" value="UUF08318.1"/>
    <property type="molecule type" value="Genomic_DNA"/>
</dbReference>
<feature type="transmembrane region" description="Helical" evidence="6">
    <location>
        <begin position="113"/>
        <end position="131"/>
    </location>
</feature>
<feature type="transmembrane region" description="Helical" evidence="6">
    <location>
        <begin position="172"/>
        <end position="195"/>
    </location>
</feature>
<feature type="transmembrane region" description="Helical" evidence="6">
    <location>
        <begin position="412"/>
        <end position="430"/>
    </location>
</feature>
<feature type="transmembrane region" description="Helical" evidence="6">
    <location>
        <begin position="7"/>
        <end position="26"/>
    </location>
</feature>
<evidence type="ECO:0000313" key="7">
    <source>
        <dbReference type="EMBL" id="UUF08318.1"/>
    </source>
</evidence>
<dbReference type="Pfam" id="PF01943">
    <property type="entry name" value="Polysacc_synt"/>
    <property type="match status" value="1"/>
</dbReference>
<evidence type="ECO:0000256" key="1">
    <source>
        <dbReference type="ARBA" id="ARBA00004651"/>
    </source>
</evidence>
<evidence type="ECO:0000256" key="5">
    <source>
        <dbReference type="ARBA" id="ARBA00023136"/>
    </source>
</evidence>
<dbReference type="PANTHER" id="PTHR30250">
    <property type="entry name" value="PST FAMILY PREDICTED COLANIC ACID TRANSPORTER"/>
    <property type="match status" value="1"/>
</dbReference>
<feature type="transmembrane region" description="Helical" evidence="6">
    <location>
        <begin position="359"/>
        <end position="379"/>
    </location>
</feature>